<evidence type="ECO:0000256" key="3">
    <source>
        <dbReference type="ARBA" id="ARBA00022692"/>
    </source>
</evidence>
<dbReference type="GO" id="GO:0022857">
    <property type="term" value="F:transmembrane transporter activity"/>
    <property type="evidence" value="ECO:0007669"/>
    <property type="project" value="TreeGrafter"/>
</dbReference>
<comment type="subcellular location">
    <subcellularLocation>
        <location evidence="1">Cell membrane</location>
        <topology evidence="1">Multi-pass membrane protein</topology>
    </subcellularLocation>
</comment>
<evidence type="ECO:0000313" key="9">
    <source>
        <dbReference type="EMBL" id="GAG03691.1"/>
    </source>
</evidence>
<dbReference type="AlphaFoldDB" id="X0VT24"/>
<protein>
    <recommendedName>
        <fullName evidence="8">ABC3 transporter permease C-terminal domain-containing protein</fullName>
    </recommendedName>
</protein>
<dbReference type="PANTHER" id="PTHR30572">
    <property type="entry name" value="MEMBRANE COMPONENT OF TRANSPORTER-RELATED"/>
    <property type="match status" value="1"/>
</dbReference>
<evidence type="ECO:0000256" key="6">
    <source>
        <dbReference type="ARBA" id="ARBA00038076"/>
    </source>
</evidence>
<proteinExistence type="inferred from homology"/>
<dbReference type="InterPro" id="IPR050250">
    <property type="entry name" value="Macrolide_Exporter_MacB"/>
</dbReference>
<comment type="similarity">
    <text evidence="6">Belongs to the ABC-4 integral membrane protein family.</text>
</comment>
<sequence>TVSSIQILGKLYGTQDSYSHTIEFFDLHNNIWSPILIKGNKTMESSNPGIILSEKTADDLNVAIGENLVLEHIFRESPGQYSIVNSTLEVIGIYGSQVRFWAFMDLSESSILNCTGLINSIMLVPKTGVTVESIQKDLFIFQEYSGTQSITELVETYEELIDLFTSILSVIQYAVMVLALLIAFNTATINFDERIREFATMGAFGTPIRTSTWMLMVESVIIGVFGTLLGYFPLGFIVMEIFQIQVRTSMPEINLDGVLFPESIA</sequence>
<evidence type="ECO:0000259" key="8">
    <source>
        <dbReference type="Pfam" id="PF02687"/>
    </source>
</evidence>
<feature type="transmembrane region" description="Helical" evidence="7">
    <location>
        <begin position="212"/>
        <end position="232"/>
    </location>
</feature>
<evidence type="ECO:0000256" key="7">
    <source>
        <dbReference type="SAM" id="Phobius"/>
    </source>
</evidence>
<dbReference type="InterPro" id="IPR003838">
    <property type="entry name" value="ABC3_permease_C"/>
</dbReference>
<evidence type="ECO:0000256" key="2">
    <source>
        <dbReference type="ARBA" id="ARBA00022475"/>
    </source>
</evidence>
<accession>X0VT24</accession>
<feature type="non-terminal residue" evidence="9">
    <location>
        <position position="1"/>
    </location>
</feature>
<evidence type="ECO:0000256" key="4">
    <source>
        <dbReference type="ARBA" id="ARBA00022989"/>
    </source>
</evidence>
<feature type="domain" description="ABC3 transporter permease C-terminal" evidence="8">
    <location>
        <begin position="173"/>
        <end position="245"/>
    </location>
</feature>
<dbReference type="PANTHER" id="PTHR30572:SF4">
    <property type="entry name" value="ABC TRANSPORTER PERMEASE YTRF"/>
    <property type="match status" value="1"/>
</dbReference>
<dbReference type="Pfam" id="PF02687">
    <property type="entry name" value="FtsX"/>
    <property type="match status" value="1"/>
</dbReference>
<keyword evidence="4 7" id="KW-1133">Transmembrane helix</keyword>
<dbReference type="EMBL" id="BARS01028029">
    <property type="protein sequence ID" value="GAG03691.1"/>
    <property type="molecule type" value="Genomic_DNA"/>
</dbReference>
<feature type="transmembrane region" description="Helical" evidence="7">
    <location>
        <begin position="170"/>
        <end position="191"/>
    </location>
</feature>
<keyword evidence="3 7" id="KW-0812">Transmembrane</keyword>
<keyword evidence="2" id="KW-1003">Cell membrane</keyword>
<feature type="non-terminal residue" evidence="9">
    <location>
        <position position="265"/>
    </location>
</feature>
<evidence type="ECO:0000256" key="5">
    <source>
        <dbReference type="ARBA" id="ARBA00023136"/>
    </source>
</evidence>
<dbReference type="GO" id="GO:0005886">
    <property type="term" value="C:plasma membrane"/>
    <property type="evidence" value="ECO:0007669"/>
    <property type="project" value="UniProtKB-SubCell"/>
</dbReference>
<organism evidence="9">
    <name type="scientific">marine sediment metagenome</name>
    <dbReference type="NCBI Taxonomy" id="412755"/>
    <lineage>
        <taxon>unclassified sequences</taxon>
        <taxon>metagenomes</taxon>
        <taxon>ecological metagenomes</taxon>
    </lineage>
</organism>
<name>X0VT24_9ZZZZ</name>
<reference evidence="9" key="1">
    <citation type="journal article" date="2014" name="Front. Microbiol.">
        <title>High frequency of phylogenetically diverse reductive dehalogenase-homologous genes in deep subseafloor sedimentary metagenomes.</title>
        <authorList>
            <person name="Kawai M."/>
            <person name="Futagami T."/>
            <person name="Toyoda A."/>
            <person name="Takaki Y."/>
            <person name="Nishi S."/>
            <person name="Hori S."/>
            <person name="Arai W."/>
            <person name="Tsubouchi T."/>
            <person name="Morono Y."/>
            <person name="Uchiyama I."/>
            <person name="Ito T."/>
            <person name="Fujiyama A."/>
            <person name="Inagaki F."/>
            <person name="Takami H."/>
        </authorList>
    </citation>
    <scope>NUCLEOTIDE SEQUENCE</scope>
    <source>
        <strain evidence="9">Expedition CK06-06</strain>
    </source>
</reference>
<keyword evidence="5 7" id="KW-0472">Membrane</keyword>
<evidence type="ECO:0000256" key="1">
    <source>
        <dbReference type="ARBA" id="ARBA00004651"/>
    </source>
</evidence>
<gene>
    <name evidence="9" type="ORF">S01H1_43968</name>
</gene>
<comment type="caution">
    <text evidence="9">The sequence shown here is derived from an EMBL/GenBank/DDBJ whole genome shotgun (WGS) entry which is preliminary data.</text>
</comment>